<accession>A0A8S3QHA9</accession>
<gene>
    <name evidence="2" type="ORF">MEDL_9809</name>
</gene>
<evidence type="ECO:0000313" key="3">
    <source>
        <dbReference type="Proteomes" id="UP000683360"/>
    </source>
</evidence>
<keyword evidence="3" id="KW-1185">Reference proteome</keyword>
<dbReference type="AlphaFoldDB" id="A0A8S3QHA9"/>
<dbReference type="Proteomes" id="UP000683360">
    <property type="component" value="Unassembled WGS sequence"/>
</dbReference>
<dbReference type="OrthoDB" id="272018at2759"/>
<dbReference type="EMBL" id="CAJPWZ010000497">
    <property type="protein sequence ID" value="CAG2194813.1"/>
    <property type="molecule type" value="Genomic_DNA"/>
</dbReference>
<keyword evidence="1" id="KW-0812">Transmembrane</keyword>
<feature type="transmembrane region" description="Helical" evidence="1">
    <location>
        <begin position="153"/>
        <end position="171"/>
    </location>
</feature>
<protein>
    <submittedName>
        <fullName evidence="2">Uncharacterized protein</fullName>
    </submittedName>
</protein>
<organism evidence="2 3">
    <name type="scientific">Mytilus edulis</name>
    <name type="common">Blue mussel</name>
    <dbReference type="NCBI Taxonomy" id="6550"/>
    <lineage>
        <taxon>Eukaryota</taxon>
        <taxon>Metazoa</taxon>
        <taxon>Spiralia</taxon>
        <taxon>Lophotrochozoa</taxon>
        <taxon>Mollusca</taxon>
        <taxon>Bivalvia</taxon>
        <taxon>Autobranchia</taxon>
        <taxon>Pteriomorphia</taxon>
        <taxon>Mytilida</taxon>
        <taxon>Mytiloidea</taxon>
        <taxon>Mytilidae</taxon>
        <taxon>Mytilinae</taxon>
        <taxon>Mytilus</taxon>
    </lineage>
</organism>
<evidence type="ECO:0000313" key="2">
    <source>
        <dbReference type="EMBL" id="CAG2194813.1"/>
    </source>
</evidence>
<evidence type="ECO:0000256" key="1">
    <source>
        <dbReference type="SAM" id="Phobius"/>
    </source>
</evidence>
<comment type="caution">
    <text evidence="2">The sequence shown here is derived from an EMBL/GenBank/DDBJ whole genome shotgun (WGS) entry which is preliminary data.</text>
</comment>
<keyword evidence="1" id="KW-0472">Membrane</keyword>
<reference evidence="2" key="1">
    <citation type="submission" date="2021-03" db="EMBL/GenBank/DDBJ databases">
        <authorList>
            <person name="Bekaert M."/>
        </authorList>
    </citation>
    <scope>NUCLEOTIDE SEQUENCE</scope>
</reference>
<proteinExistence type="predicted"/>
<name>A0A8S3QHA9_MYTED</name>
<sequence length="178" mass="19890">MEFYDMKTYGEVQVCERNGSVHTYGNNINFPGCGGCHCCSEHGSTTSVSTDIELRETTTFHTTDSGTKTTLAEFLTSTSNSENESLSWCECQCSSQLIDQSTGSHNYTTAQLKQLMQEELREMSEQLRVQRNLTSAWIRARRSADDQRITSVGMGYVAIGIIAMPFVLVVVSDCRKRK</sequence>
<keyword evidence="1" id="KW-1133">Transmembrane helix</keyword>